<dbReference type="Proteomes" id="UP000297475">
    <property type="component" value="Unassembled WGS sequence"/>
</dbReference>
<keyword evidence="12" id="KW-1185">Reference proteome</keyword>
<sequence>MTATEADQTVAPEILLPDWPDQPAGVGVAVTTRRGGHSTAPWASLNMGQHVGDDPERVTANRDQVRRMLELPRDPVWLQQVHGTEVACIRQPEQRPAAAADAAYTDCIGVPLCVLTADCLPVVLTNADGTEIGVAHAGWRGLCDGVLENLVQTFTAAPEQLLAWLGPAIGPQRFEVGPEVRAAFMAQDADAAQAFRAGTGDRWLADIYHLARQRLQRVGVNRIAGGDFCTLSDTDRFFSYRRDPSTGRMATLIWRHP</sequence>
<evidence type="ECO:0000256" key="7">
    <source>
        <dbReference type="ARBA" id="ARBA00047989"/>
    </source>
</evidence>
<dbReference type="GO" id="GO:0016787">
    <property type="term" value="F:hydrolase activity"/>
    <property type="evidence" value="ECO:0007669"/>
    <property type="project" value="UniProtKB-KW"/>
</dbReference>
<dbReference type="Pfam" id="PF02578">
    <property type="entry name" value="Cu-oxidase_4"/>
    <property type="match status" value="1"/>
</dbReference>
<evidence type="ECO:0000256" key="8">
    <source>
        <dbReference type="ARBA" id="ARBA00048968"/>
    </source>
</evidence>
<gene>
    <name evidence="11" type="primary">pgeF</name>
    <name evidence="11" type="ORF">E4656_14050</name>
</gene>
<keyword evidence="6" id="KW-0862">Zinc</keyword>
<organism evidence="11 12">
    <name type="scientific">Natronospirillum operosum</name>
    <dbReference type="NCBI Taxonomy" id="2759953"/>
    <lineage>
        <taxon>Bacteria</taxon>
        <taxon>Pseudomonadati</taxon>
        <taxon>Pseudomonadota</taxon>
        <taxon>Gammaproteobacteria</taxon>
        <taxon>Oceanospirillales</taxon>
        <taxon>Natronospirillaceae</taxon>
        <taxon>Natronospirillum</taxon>
    </lineage>
</organism>
<evidence type="ECO:0000256" key="3">
    <source>
        <dbReference type="ARBA" id="ARBA00022679"/>
    </source>
</evidence>
<dbReference type="SUPFAM" id="SSF64438">
    <property type="entry name" value="CNF1/YfiH-like putative cysteine hydrolases"/>
    <property type="match status" value="1"/>
</dbReference>
<name>A0A4Z0W9J8_9GAMM</name>
<dbReference type="InterPro" id="IPR038371">
    <property type="entry name" value="Cu_polyphenol_OxRdtase_sf"/>
</dbReference>
<evidence type="ECO:0000256" key="9">
    <source>
        <dbReference type="ARBA" id="ARBA00049893"/>
    </source>
</evidence>
<protein>
    <recommendedName>
        <fullName evidence="10">Purine nucleoside phosphorylase</fullName>
    </recommendedName>
</protein>
<dbReference type="GO" id="GO:0005507">
    <property type="term" value="F:copper ion binding"/>
    <property type="evidence" value="ECO:0007669"/>
    <property type="project" value="TreeGrafter"/>
</dbReference>
<dbReference type="PANTHER" id="PTHR30616">
    <property type="entry name" value="UNCHARACTERIZED PROTEIN YFIH"/>
    <property type="match status" value="1"/>
</dbReference>
<comment type="catalytic activity">
    <reaction evidence="8">
        <text>adenosine + phosphate = alpha-D-ribose 1-phosphate + adenine</text>
        <dbReference type="Rhea" id="RHEA:27642"/>
        <dbReference type="ChEBI" id="CHEBI:16335"/>
        <dbReference type="ChEBI" id="CHEBI:16708"/>
        <dbReference type="ChEBI" id="CHEBI:43474"/>
        <dbReference type="ChEBI" id="CHEBI:57720"/>
        <dbReference type="EC" id="2.4.2.1"/>
    </reaction>
    <physiologicalReaction direction="left-to-right" evidence="8">
        <dbReference type="Rhea" id="RHEA:27643"/>
    </physiologicalReaction>
</comment>
<keyword evidence="3" id="KW-0808">Transferase</keyword>
<dbReference type="PANTHER" id="PTHR30616:SF2">
    <property type="entry name" value="PURINE NUCLEOSIDE PHOSPHORYLASE LACC1"/>
    <property type="match status" value="1"/>
</dbReference>
<comment type="catalytic activity">
    <reaction evidence="9">
        <text>S-methyl-5'-thioadenosine + phosphate = 5-(methylsulfanyl)-alpha-D-ribose 1-phosphate + adenine</text>
        <dbReference type="Rhea" id="RHEA:11852"/>
        <dbReference type="ChEBI" id="CHEBI:16708"/>
        <dbReference type="ChEBI" id="CHEBI:17509"/>
        <dbReference type="ChEBI" id="CHEBI:43474"/>
        <dbReference type="ChEBI" id="CHEBI:58533"/>
        <dbReference type="EC" id="2.4.2.28"/>
    </reaction>
    <physiologicalReaction direction="left-to-right" evidence="9">
        <dbReference type="Rhea" id="RHEA:11853"/>
    </physiologicalReaction>
</comment>
<dbReference type="RefSeq" id="WP_135483932.1">
    <property type="nucleotide sequence ID" value="NZ_SRMF01000006.1"/>
</dbReference>
<dbReference type="NCBIfam" id="TIGR00726">
    <property type="entry name" value="peptidoglycan editing factor PgeF"/>
    <property type="match status" value="1"/>
</dbReference>
<accession>A0A4Z0W9J8</accession>
<evidence type="ECO:0000256" key="6">
    <source>
        <dbReference type="ARBA" id="ARBA00022833"/>
    </source>
</evidence>
<dbReference type="AlphaFoldDB" id="A0A4Z0W9J8"/>
<keyword evidence="5" id="KW-0378">Hydrolase</keyword>
<dbReference type="GO" id="GO:0017061">
    <property type="term" value="F:S-methyl-5-thioadenosine phosphorylase activity"/>
    <property type="evidence" value="ECO:0007669"/>
    <property type="project" value="UniProtKB-EC"/>
</dbReference>
<evidence type="ECO:0000256" key="1">
    <source>
        <dbReference type="ARBA" id="ARBA00000553"/>
    </source>
</evidence>
<evidence type="ECO:0000256" key="4">
    <source>
        <dbReference type="ARBA" id="ARBA00022723"/>
    </source>
</evidence>
<evidence type="ECO:0000256" key="2">
    <source>
        <dbReference type="ARBA" id="ARBA00007353"/>
    </source>
</evidence>
<evidence type="ECO:0000256" key="10">
    <source>
        <dbReference type="RuleBase" id="RU361274"/>
    </source>
</evidence>
<evidence type="ECO:0000313" key="12">
    <source>
        <dbReference type="Proteomes" id="UP000297475"/>
    </source>
</evidence>
<dbReference type="Gene3D" id="3.60.140.10">
    <property type="entry name" value="CNF1/YfiH-like putative cysteine hydrolases"/>
    <property type="match status" value="1"/>
</dbReference>
<dbReference type="CDD" id="cd16833">
    <property type="entry name" value="YfiH"/>
    <property type="match status" value="1"/>
</dbReference>
<comment type="similarity">
    <text evidence="2 10">Belongs to the purine nucleoside phosphorylase YfiH/LACC1 family.</text>
</comment>
<dbReference type="InterPro" id="IPR003730">
    <property type="entry name" value="Cu_polyphenol_OxRdtase"/>
</dbReference>
<comment type="catalytic activity">
    <reaction evidence="1">
        <text>inosine + phosphate = alpha-D-ribose 1-phosphate + hypoxanthine</text>
        <dbReference type="Rhea" id="RHEA:27646"/>
        <dbReference type="ChEBI" id="CHEBI:17368"/>
        <dbReference type="ChEBI" id="CHEBI:17596"/>
        <dbReference type="ChEBI" id="CHEBI:43474"/>
        <dbReference type="ChEBI" id="CHEBI:57720"/>
        <dbReference type="EC" id="2.4.2.1"/>
    </reaction>
    <physiologicalReaction direction="left-to-right" evidence="1">
        <dbReference type="Rhea" id="RHEA:27647"/>
    </physiologicalReaction>
</comment>
<dbReference type="EMBL" id="SRMF01000006">
    <property type="protein sequence ID" value="TGG92003.1"/>
    <property type="molecule type" value="Genomic_DNA"/>
</dbReference>
<keyword evidence="4" id="KW-0479">Metal-binding</keyword>
<comment type="caution">
    <text evidence="11">The sequence shown here is derived from an EMBL/GenBank/DDBJ whole genome shotgun (WGS) entry which is preliminary data.</text>
</comment>
<dbReference type="InterPro" id="IPR011324">
    <property type="entry name" value="Cytotoxic_necrot_fac-like_cat"/>
</dbReference>
<proteinExistence type="inferred from homology"/>
<comment type="catalytic activity">
    <reaction evidence="7">
        <text>adenosine + H2O + H(+) = inosine + NH4(+)</text>
        <dbReference type="Rhea" id="RHEA:24408"/>
        <dbReference type="ChEBI" id="CHEBI:15377"/>
        <dbReference type="ChEBI" id="CHEBI:15378"/>
        <dbReference type="ChEBI" id="CHEBI:16335"/>
        <dbReference type="ChEBI" id="CHEBI:17596"/>
        <dbReference type="ChEBI" id="CHEBI:28938"/>
        <dbReference type="EC" id="3.5.4.4"/>
    </reaction>
    <physiologicalReaction direction="left-to-right" evidence="7">
        <dbReference type="Rhea" id="RHEA:24409"/>
    </physiologicalReaction>
</comment>
<evidence type="ECO:0000313" key="11">
    <source>
        <dbReference type="EMBL" id="TGG92003.1"/>
    </source>
</evidence>
<reference evidence="11 12" key="1">
    <citation type="submission" date="2019-04" db="EMBL/GenBank/DDBJ databases">
        <title>Natronospirillum operosus gen. nov., sp. nov., a haloalkaliphilic satellite isolated from decaying biomass of laboratory culture of cyanobacterium Geitlerinema sp. and proposal of Natronospirillaceae fam. nov. and Saccharospirillaceae fam. nov.</title>
        <authorList>
            <person name="Kevbrin V."/>
            <person name="Boltyanskaya Y."/>
            <person name="Koziaeva V."/>
            <person name="Grouzdev D.S."/>
            <person name="Park M."/>
            <person name="Cho J."/>
        </authorList>
    </citation>
    <scope>NUCLEOTIDE SEQUENCE [LARGE SCALE GENOMIC DNA]</scope>
    <source>
        <strain evidence="11 12">G-116</strain>
    </source>
</reference>
<evidence type="ECO:0000256" key="5">
    <source>
        <dbReference type="ARBA" id="ARBA00022801"/>
    </source>
</evidence>
<dbReference type="OrthoDB" id="4279at2"/>